<dbReference type="EMBL" id="JAJJVO010000086">
    <property type="protein sequence ID" value="MCC9273765.1"/>
    <property type="molecule type" value="Genomic_DNA"/>
</dbReference>
<protein>
    <submittedName>
        <fullName evidence="8">YitT family protein</fullName>
    </submittedName>
</protein>
<keyword evidence="5 6" id="KW-0472">Membrane</keyword>
<dbReference type="Pfam" id="PF02588">
    <property type="entry name" value="YitT_membrane"/>
    <property type="match status" value="1"/>
</dbReference>
<dbReference type="Gene3D" id="3.30.70.120">
    <property type="match status" value="1"/>
</dbReference>
<gene>
    <name evidence="8" type="ORF">K8V42_05680</name>
</gene>
<dbReference type="Proteomes" id="UP000813384">
    <property type="component" value="Unassembled WGS sequence"/>
</dbReference>
<comment type="subcellular location">
    <subcellularLocation>
        <location evidence="1">Cell membrane</location>
        <topology evidence="1">Multi-pass membrane protein</topology>
    </subcellularLocation>
</comment>
<evidence type="ECO:0000256" key="5">
    <source>
        <dbReference type="ARBA" id="ARBA00023136"/>
    </source>
</evidence>
<evidence type="ECO:0000256" key="2">
    <source>
        <dbReference type="ARBA" id="ARBA00022475"/>
    </source>
</evidence>
<dbReference type="PANTHER" id="PTHR33545">
    <property type="entry name" value="UPF0750 MEMBRANE PROTEIN YITT-RELATED"/>
    <property type="match status" value="1"/>
</dbReference>
<evidence type="ECO:0000313" key="9">
    <source>
        <dbReference type="Proteomes" id="UP000813384"/>
    </source>
</evidence>
<evidence type="ECO:0000256" key="6">
    <source>
        <dbReference type="SAM" id="Phobius"/>
    </source>
</evidence>
<reference evidence="8" key="2">
    <citation type="submission" date="2021-11" db="EMBL/GenBank/DDBJ databases">
        <authorList>
            <person name="Gilroy R."/>
        </authorList>
    </citation>
    <scope>NUCLEOTIDE SEQUENCE</scope>
    <source>
        <strain evidence="8">150</strain>
    </source>
</reference>
<accession>A0A9E4DSE3</accession>
<organism evidence="8 9">
    <name type="scientific">Enterococcus aquimarinus</name>
    <dbReference type="NCBI Taxonomy" id="328396"/>
    <lineage>
        <taxon>Bacteria</taxon>
        <taxon>Bacillati</taxon>
        <taxon>Bacillota</taxon>
        <taxon>Bacilli</taxon>
        <taxon>Lactobacillales</taxon>
        <taxon>Enterococcaceae</taxon>
        <taxon>Enterococcus</taxon>
    </lineage>
</organism>
<dbReference type="PIRSF" id="PIRSF006483">
    <property type="entry name" value="Membrane_protein_YitT"/>
    <property type="match status" value="1"/>
</dbReference>
<evidence type="ECO:0000259" key="7">
    <source>
        <dbReference type="Pfam" id="PF10035"/>
    </source>
</evidence>
<evidence type="ECO:0000256" key="1">
    <source>
        <dbReference type="ARBA" id="ARBA00004651"/>
    </source>
</evidence>
<dbReference type="InterPro" id="IPR019264">
    <property type="entry name" value="DUF2179"/>
</dbReference>
<dbReference type="InterPro" id="IPR003740">
    <property type="entry name" value="YitT"/>
</dbReference>
<comment type="caution">
    <text evidence="8">The sequence shown here is derived from an EMBL/GenBank/DDBJ whole genome shotgun (WGS) entry which is preliminary data.</text>
</comment>
<dbReference type="GO" id="GO:0005886">
    <property type="term" value="C:plasma membrane"/>
    <property type="evidence" value="ECO:0007669"/>
    <property type="project" value="UniProtKB-SubCell"/>
</dbReference>
<dbReference type="Pfam" id="PF10035">
    <property type="entry name" value="DUF2179"/>
    <property type="match status" value="1"/>
</dbReference>
<evidence type="ECO:0000256" key="4">
    <source>
        <dbReference type="ARBA" id="ARBA00022989"/>
    </source>
</evidence>
<dbReference type="AlphaFoldDB" id="A0A9E4DSE3"/>
<dbReference type="CDD" id="cd16380">
    <property type="entry name" value="YitT_C"/>
    <property type="match status" value="1"/>
</dbReference>
<reference evidence="8" key="1">
    <citation type="journal article" date="2021" name="PeerJ">
        <title>Extensive microbial diversity within the chicken gut microbiome revealed by metagenomics and culture.</title>
        <authorList>
            <person name="Gilroy R."/>
            <person name="Ravi A."/>
            <person name="Getino M."/>
            <person name="Pursley I."/>
            <person name="Horton D.L."/>
            <person name="Alikhan N.F."/>
            <person name="Baker D."/>
            <person name="Gharbi K."/>
            <person name="Hall N."/>
            <person name="Watson M."/>
            <person name="Adriaenssens E.M."/>
            <person name="Foster-Nyarko E."/>
            <person name="Jarju S."/>
            <person name="Secka A."/>
            <person name="Antonio M."/>
            <person name="Oren A."/>
            <person name="Chaudhuri R.R."/>
            <person name="La Ragione R."/>
            <person name="Hildebrand F."/>
            <person name="Pallen M.J."/>
        </authorList>
    </citation>
    <scope>NUCLEOTIDE SEQUENCE</scope>
    <source>
        <strain evidence="8">150</strain>
    </source>
</reference>
<name>A0A9E4DSE3_9ENTE</name>
<sequence>MKKQEQVQVQRLKETLYVTLGAFILAISVNLIFLPNQIVAGGASGLSIVLNELFGWNVALTLYAINIPLLILCFLLLGKDVGLKTIYGSLINPFFIAITGSLPPLTNNIFLATLYGGVLTGIGLGLVFRGNASTGGSAIISQIVNKYFKISLGVSVFVVDGFVIATALFVFTKDTVLFSLISLFIIGRVIDRVQVGVLRSKNLFIISDKYEAIHQIFIKELDKGVTLLPIEGGYTQKQGKIIMTVIPEKEFMAIKEAILAIDETAFFVALDASEVNGRGFSVKRMMEDYSVEI</sequence>
<feature type="transmembrane region" description="Helical" evidence="6">
    <location>
        <begin position="150"/>
        <end position="170"/>
    </location>
</feature>
<proteinExistence type="predicted"/>
<keyword evidence="3 6" id="KW-0812">Transmembrane</keyword>
<feature type="transmembrane region" description="Helical" evidence="6">
    <location>
        <begin position="109"/>
        <end position="129"/>
    </location>
</feature>
<keyword evidence="4 6" id="KW-1133">Transmembrane helix</keyword>
<dbReference type="PANTHER" id="PTHR33545:SF9">
    <property type="entry name" value="UPF0750 MEMBRANE PROTEIN YITE"/>
    <property type="match status" value="1"/>
</dbReference>
<feature type="transmembrane region" description="Helical" evidence="6">
    <location>
        <begin position="54"/>
        <end position="78"/>
    </location>
</feature>
<keyword evidence="2" id="KW-1003">Cell membrane</keyword>
<feature type="domain" description="DUF2179" evidence="7">
    <location>
        <begin position="224"/>
        <end position="277"/>
    </location>
</feature>
<dbReference type="InterPro" id="IPR051461">
    <property type="entry name" value="UPF0750_membrane"/>
</dbReference>
<feature type="transmembrane region" description="Helical" evidence="6">
    <location>
        <begin position="85"/>
        <end position="103"/>
    </location>
</feature>
<evidence type="ECO:0000313" key="8">
    <source>
        <dbReference type="EMBL" id="MCC9273765.1"/>
    </source>
</evidence>
<evidence type="ECO:0000256" key="3">
    <source>
        <dbReference type="ARBA" id="ARBA00022692"/>
    </source>
</evidence>
<dbReference type="InterPro" id="IPR015867">
    <property type="entry name" value="N-reg_PII/ATP_PRibTrfase_C"/>
</dbReference>
<feature type="transmembrane region" description="Helical" evidence="6">
    <location>
        <begin position="16"/>
        <end position="34"/>
    </location>
</feature>